<sequence>MFFNVEKNKKEDASNTNGAEFHQLYKSILCNAENNKDSLIDANFLISIQGLPFEMVLNAALMMDNTVNKDSKDHIPVEQGLFLPIGCGYTANGFCKLMTGRNMSTAIHHDLSRPITKLHDELMTNLPKLVRIDVPGHSYVMLATHQKENECYGYIYQSNVAKGTNNQAFSLVSWLKDKKCTCINLSSHITQVQQLFDPKTSIEKKKELYKELYLLTPTSTELVNVNLDQLTKQEETDERRPMYLATQVSLDKMSTLILLYKQLAGMHLNSEITLTEYIELAKEEYIKTLDLNNQFNSKI</sequence>
<dbReference type="AlphaFoldDB" id="A0A378JFW9"/>
<protein>
    <submittedName>
        <fullName evidence="2">Uncharacterized protein</fullName>
    </submittedName>
</protein>
<reference evidence="2 4" key="2">
    <citation type="submission" date="2018-06" db="EMBL/GenBank/DDBJ databases">
        <authorList>
            <consortium name="Pathogen Informatics"/>
            <person name="Doyle S."/>
        </authorList>
    </citation>
    <scope>NUCLEOTIDE SEQUENCE [LARGE SCALE GENOMIC DNA]</scope>
    <source>
        <strain evidence="2 4">NCTC12388</strain>
    </source>
</reference>
<gene>
    <name evidence="1" type="ORF">Lgra_1485</name>
    <name evidence="2" type="ORF">NCTC12388_03131</name>
</gene>
<dbReference type="RefSeq" id="WP_058498624.1">
    <property type="nucleotide sequence ID" value="NZ_CAAAHW010000007.1"/>
</dbReference>
<evidence type="ECO:0000313" key="4">
    <source>
        <dbReference type="Proteomes" id="UP000254476"/>
    </source>
</evidence>
<dbReference type="EMBL" id="LNYE01000020">
    <property type="protein sequence ID" value="KTD12027.1"/>
    <property type="molecule type" value="Genomic_DNA"/>
</dbReference>
<dbReference type="Proteomes" id="UP000054691">
    <property type="component" value="Unassembled WGS sequence"/>
</dbReference>
<evidence type="ECO:0000313" key="2">
    <source>
        <dbReference type="EMBL" id="STX46369.1"/>
    </source>
</evidence>
<dbReference type="OrthoDB" id="5652343at2"/>
<dbReference type="EMBL" id="UGOB01000001">
    <property type="protein sequence ID" value="STX46369.1"/>
    <property type="molecule type" value="Genomic_DNA"/>
</dbReference>
<reference evidence="1 3" key="1">
    <citation type="submission" date="2015-11" db="EMBL/GenBank/DDBJ databases">
        <title>Genomic analysis of 38 Legionella species identifies large and diverse effector repertoires.</title>
        <authorList>
            <person name="Burstein D."/>
            <person name="Amaro F."/>
            <person name="Zusman T."/>
            <person name="Lifshitz Z."/>
            <person name="Cohen O."/>
            <person name="Gilbert J.A."/>
            <person name="Pupko T."/>
            <person name="Shuman H.A."/>
            <person name="Segal G."/>
        </authorList>
    </citation>
    <scope>NUCLEOTIDE SEQUENCE [LARGE SCALE GENOMIC DNA]</scope>
    <source>
        <strain evidence="1 3">Lyon 8420412</strain>
    </source>
</reference>
<keyword evidence="3" id="KW-1185">Reference proteome</keyword>
<proteinExistence type="predicted"/>
<accession>A0A378JFW9</accession>
<name>A0A378JFW9_9GAMM</name>
<evidence type="ECO:0000313" key="1">
    <source>
        <dbReference type="EMBL" id="KTD12027.1"/>
    </source>
</evidence>
<evidence type="ECO:0000313" key="3">
    <source>
        <dbReference type="Proteomes" id="UP000054691"/>
    </source>
</evidence>
<organism evidence="2 4">
    <name type="scientific">Legionella gratiana</name>
    <dbReference type="NCBI Taxonomy" id="45066"/>
    <lineage>
        <taxon>Bacteria</taxon>
        <taxon>Pseudomonadati</taxon>
        <taxon>Pseudomonadota</taxon>
        <taxon>Gammaproteobacteria</taxon>
        <taxon>Legionellales</taxon>
        <taxon>Legionellaceae</taxon>
        <taxon>Legionella</taxon>
    </lineage>
</organism>
<dbReference type="Proteomes" id="UP000254476">
    <property type="component" value="Unassembled WGS sequence"/>
</dbReference>